<dbReference type="EMBL" id="JAURVH010001519">
    <property type="protein sequence ID" value="KAK5926941.1"/>
    <property type="molecule type" value="Genomic_DNA"/>
</dbReference>
<reference evidence="1 2" key="1">
    <citation type="journal article" date="2023" name="Mol. Biol. Evol.">
        <title>Genomics of Secondarily Temperate Adaptation in the Only Non-Antarctic Icefish.</title>
        <authorList>
            <person name="Rivera-Colon A.G."/>
            <person name="Rayamajhi N."/>
            <person name="Minhas B.F."/>
            <person name="Madrigal G."/>
            <person name="Bilyk K.T."/>
            <person name="Yoon V."/>
            <person name="Hune M."/>
            <person name="Gregory S."/>
            <person name="Cheng C.H.C."/>
            <person name="Catchen J.M."/>
        </authorList>
    </citation>
    <scope>NUCLEOTIDE SEQUENCE [LARGE SCALE GENOMIC DNA]</scope>
    <source>
        <tissue evidence="1">White muscle</tissue>
    </source>
</reference>
<organism evidence="1 2">
    <name type="scientific">Champsocephalus gunnari</name>
    <name type="common">Mackerel icefish</name>
    <dbReference type="NCBI Taxonomy" id="52237"/>
    <lineage>
        <taxon>Eukaryota</taxon>
        <taxon>Metazoa</taxon>
        <taxon>Chordata</taxon>
        <taxon>Craniata</taxon>
        <taxon>Vertebrata</taxon>
        <taxon>Euteleostomi</taxon>
        <taxon>Actinopterygii</taxon>
        <taxon>Neopterygii</taxon>
        <taxon>Teleostei</taxon>
        <taxon>Neoteleostei</taxon>
        <taxon>Acanthomorphata</taxon>
        <taxon>Eupercaria</taxon>
        <taxon>Perciformes</taxon>
        <taxon>Notothenioidei</taxon>
        <taxon>Channichthyidae</taxon>
        <taxon>Champsocephalus</taxon>
    </lineage>
</organism>
<evidence type="ECO:0000313" key="2">
    <source>
        <dbReference type="Proteomes" id="UP001331515"/>
    </source>
</evidence>
<keyword evidence="2" id="KW-1185">Reference proteome</keyword>
<sequence>MHSGLAQLDSPRCQAAVMAYRIPDDWSSQGHTLPVALCQASGSRGSRGSASPLYLQFPLTEPTVTTAAKEL</sequence>
<proteinExistence type="predicted"/>
<evidence type="ECO:0000313" key="1">
    <source>
        <dbReference type="EMBL" id="KAK5926941.1"/>
    </source>
</evidence>
<dbReference type="AlphaFoldDB" id="A0AAN8DPY9"/>
<name>A0AAN8DPY9_CHAGU</name>
<protein>
    <submittedName>
        <fullName evidence="1">Uncharacterized protein</fullName>
    </submittedName>
</protein>
<accession>A0AAN8DPY9</accession>
<gene>
    <name evidence="1" type="ORF">CgunFtcFv8_022474</name>
</gene>
<dbReference type="Proteomes" id="UP001331515">
    <property type="component" value="Unassembled WGS sequence"/>
</dbReference>
<comment type="caution">
    <text evidence="1">The sequence shown here is derived from an EMBL/GenBank/DDBJ whole genome shotgun (WGS) entry which is preliminary data.</text>
</comment>